<keyword evidence="3" id="KW-1185">Reference proteome</keyword>
<accession>A0A852T360</accession>
<dbReference type="Gene3D" id="1.10.10.10">
    <property type="entry name" value="Winged helix-like DNA-binding domain superfamily/Winged helix DNA-binding domain"/>
    <property type="match status" value="1"/>
</dbReference>
<dbReference type="InterPro" id="IPR039422">
    <property type="entry name" value="MarR/SlyA-like"/>
</dbReference>
<sequence>MTSETQGSAHYWYEERAQQRAPGIEVLEAMRAYGAAESAMRRRSEGVLRMSENDVSAMRYLLRAQEAGRAVGPKELAEYLGIQSSSVTALLDRLERAGHVRRQSSPFDRRALIVVPTVPEDELQRSILGDMRQELVDVAASLDPADAAVVIDFLRRMREAVDHIDAAEVARGPNRSGDRTRSST</sequence>
<gene>
    <name evidence="2" type="ORF">BJ963_003136</name>
</gene>
<dbReference type="InterPro" id="IPR000835">
    <property type="entry name" value="HTH_MarR-typ"/>
</dbReference>
<dbReference type="SMART" id="SM00347">
    <property type="entry name" value="HTH_MARR"/>
    <property type="match status" value="1"/>
</dbReference>
<dbReference type="GO" id="GO:0003700">
    <property type="term" value="F:DNA-binding transcription factor activity"/>
    <property type="evidence" value="ECO:0007669"/>
    <property type="project" value="InterPro"/>
</dbReference>
<dbReference type="GO" id="GO:0006950">
    <property type="term" value="P:response to stress"/>
    <property type="evidence" value="ECO:0007669"/>
    <property type="project" value="TreeGrafter"/>
</dbReference>
<dbReference type="PROSITE" id="PS50995">
    <property type="entry name" value="HTH_MARR_2"/>
    <property type="match status" value="1"/>
</dbReference>
<dbReference type="InterPro" id="IPR036390">
    <property type="entry name" value="WH_DNA-bd_sf"/>
</dbReference>
<protein>
    <submittedName>
        <fullName evidence="2">DNA-binding MarR family transcriptional regulator</fullName>
    </submittedName>
</protein>
<dbReference type="GO" id="GO:0003677">
    <property type="term" value="F:DNA binding"/>
    <property type="evidence" value="ECO:0007669"/>
    <property type="project" value="UniProtKB-KW"/>
</dbReference>
<evidence type="ECO:0000313" key="2">
    <source>
        <dbReference type="EMBL" id="NYD75617.1"/>
    </source>
</evidence>
<dbReference type="Proteomes" id="UP000589620">
    <property type="component" value="Unassembled WGS sequence"/>
</dbReference>
<dbReference type="EMBL" id="JACCBJ010000001">
    <property type="protein sequence ID" value="NYD75617.1"/>
    <property type="molecule type" value="Genomic_DNA"/>
</dbReference>
<proteinExistence type="predicted"/>
<name>A0A852T360_9MICO</name>
<reference evidence="2 3" key="1">
    <citation type="submission" date="2020-07" db="EMBL/GenBank/DDBJ databases">
        <title>Sequencing the genomes of 1000 actinobacteria strains.</title>
        <authorList>
            <person name="Klenk H.-P."/>
        </authorList>
    </citation>
    <scope>NUCLEOTIDE SEQUENCE [LARGE SCALE GENOMIC DNA]</scope>
    <source>
        <strain evidence="2 3">DSM 23871</strain>
    </source>
</reference>
<dbReference type="AlphaFoldDB" id="A0A852T360"/>
<dbReference type="RefSeq" id="WP_179457482.1">
    <property type="nucleotide sequence ID" value="NZ_BAAAPX010000001.1"/>
</dbReference>
<evidence type="ECO:0000259" key="1">
    <source>
        <dbReference type="PROSITE" id="PS50995"/>
    </source>
</evidence>
<comment type="caution">
    <text evidence="2">The sequence shown here is derived from an EMBL/GenBank/DDBJ whole genome shotgun (WGS) entry which is preliminary data.</text>
</comment>
<organism evidence="2 3">
    <name type="scientific">Leifsonia soli</name>
    <dbReference type="NCBI Taxonomy" id="582665"/>
    <lineage>
        <taxon>Bacteria</taxon>
        <taxon>Bacillati</taxon>
        <taxon>Actinomycetota</taxon>
        <taxon>Actinomycetes</taxon>
        <taxon>Micrococcales</taxon>
        <taxon>Microbacteriaceae</taxon>
        <taxon>Leifsonia</taxon>
    </lineage>
</organism>
<dbReference type="PANTHER" id="PTHR33164:SF43">
    <property type="entry name" value="HTH-TYPE TRANSCRIPTIONAL REPRESSOR YETL"/>
    <property type="match status" value="1"/>
</dbReference>
<feature type="domain" description="HTH marR-type" evidence="1">
    <location>
        <begin position="23"/>
        <end position="159"/>
    </location>
</feature>
<evidence type="ECO:0000313" key="3">
    <source>
        <dbReference type="Proteomes" id="UP000589620"/>
    </source>
</evidence>
<dbReference type="Pfam" id="PF12802">
    <property type="entry name" value="MarR_2"/>
    <property type="match status" value="1"/>
</dbReference>
<dbReference type="SUPFAM" id="SSF46785">
    <property type="entry name" value="Winged helix' DNA-binding domain"/>
    <property type="match status" value="1"/>
</dbReference>
<dbReference type="PANTHER" id="PTHR33164">
    <property type="entry name" value="TRANSCRIPTIONAL REGULATOR, MARR FAMILY"/>
    <property type="match status" value="1"/>
</dbReference>
<dbReference type="PRINTS" id="PR00598">
    <property type="entry name" value="HTHMARR"/>
</dbReference>
<keyword evidence="2" id="KW-0238">DNA-binding</keyword>
<dbReference type="InterPro" id="IPR036388">
    <property type="entry name" value="WH-like_DNA-bd_sf"/>
</dbReference>